<evidence type="ECO:0000256" key="2">
    <source>
        <dbReference type="SAM" id="MobiDB-lite"/>
    </source>
</evidence>
<dbReference type="PANTHER" id="PTHR15897:SF2">
    <property type="entry name" value="ANKYRIN REPEAT AND MYND DOMAIN-CONTAINING PROTEIN 1"/>
    <property type="match status" value="1"/>
</dbReference>
<feature type="region of interest" description="Disordered" evidence="2">
    <location>
        <begin position="170"/>
        <end position="195"/>
    </location>
</feature>
<dbReference type="SMART" id="SM00698">
    <property type="entry name" value="MORN"/>
    <property type="match status" value="4"/>
</dbReference>
<keyword evidence="1" id="KW-0677">Repeat</keyword>
<feature type="compositionally biased region" description="Polar residues" evidence="2">
    <location>
        <begin position="173"/>
        <end position="183"/>
    </location>
</feature>
<reference evidence="3 4" key="1">
    <citation type="submission" date="2024-09" db="EMBL/GenBank/DDBJ databases">
        <title>A chromosome-level genome assembly of Gray's grenadier anchovy, Coilia grayii.</title>
        <authorList>
            <person name="Fu Z."/>
        </authorList>
    </citation>
    <scope>NUCLEOTIDE SEQUENCE [LARGE SCALE GENOMIC DNA]</scope>
    <source>
        <strain evidence="3">G4</strain>
        <tissue evidence="3">Muscle</tissue>
    </source>
</reference>
<keyword evidence="4" id="KW-1185">Reference proteome</keyword>
<accession>A0ABD1JR18</accession>
<dbReference type="AlphaFoldDB" id="A0ABD1JR18"/>
<dbReference type="InterPro" id="IPR003409">
    <property type="entry name" value="MORN"/>
</dbReference>
<feature type="compositionally biased region" description="Basic and acidic residues" evidence="2">
    <location>
        <begin position="185"/>
        <end position="195"/>
    </location>
</feature>
<comment type="caution">
    <text evidence="3">The sequence shown here is derived from an EMBL/GenBank/DDBJ whole genome shotgun (WGS) entry which is preliminary data.</text>
</comment>
<evidence type="ECO:0000313" key="3">
    <source>
        <dbReference type="EMBL" id="KAL2089312.1"/>
    </source>
</evidence>
<evidence type="ECO:0000313" key="4">
    <source>
        <dbReference type="Proteomes" id="UP001591681"/>
    </source>
</evidence>
<dbReference type="InterPro" id="IPR053064">
    <property type="entry name" value="Ankyrin-MYND_domain-protein"/>
</dbReference>
<dbReference type="Gene3D" id="2.20.110.10">
    <property type="entry name" value="Histone H3 K4-specific methyltransferase SET7/9 N-terminal domain"/>
    <property type="match status" value="2"/>
</dbReference>
<name>A0ABD1JR18_9TELE</name>
<proteinExistence type="predicted"/>
<dbReference type="SUPFAM" id="SSF82185">
    <property type="entry name" value="Histone H3 K4-specific methyltransferase SET7/9 N-terminal domain"/>
    <property type="match status" value="1"/>
</dbReference>
<dbReference type="EMBL" id="JBHFQA010000012">
    <property type="protein sequence ID" value="KAL2089312.1"/>
    <property type="molecule type" value="Genomic_DNA"/>
</dbReference>
<organism evidence="3 4">
    <name type="scientific">Coilia grayii</name>
    <name type="common">Gray's grenadier anchovy</name>
    <dbReference type="NCBI Taxonomy" id="363190"/>
    <lineage>
        <taxon>Eukaryota</taxon>
        <taxon>Metazoa</taxon>
        <taxon>Chordata</taxon>
        <taxon>Craniata</taxon>
        <taxon>Vertebrata</taxon>
        <taxon>Euteleostomi</taxon>
        <taxon>Actinopterygii</taxon>
        <taxon>Neopterygii</taxon>
        <taxon>Teleostei</taxon>
        <taxon>Clupei</taxon>
        <taxon>Clupeiformes</taxon>
        <taxon>Clupeoidei</taxon>
        <taxon>Engraulidae</taxon>
        <taxon>Coilinae</taxon>
        <taxon>Coilia</taxon>
    </lineage>
</organism>
<evidence type="ECO:0000256" key="1">
    <source>
        <dbReference type="ARBA" id="ARBA00022737"/>
    </source>
</evidence>
<sequence length="363" mass="40594">MQTCKTGSNGATSDSVRKVHVPFPIGYIYGTERGRVRNGLGSQEWPDGSRYEGEFENDLKHGVGVYSWPNGEVYEGGFYKDYRHGKGTYTWPDGSKFTGKFYLNRKEGYGVQCFPDGSVFKGLYHADERLGPGVLTYANGCQDVGLWHRCRLLSLCTRLENGFSLESLPGFQSGVQTRPQNQRPEPPKASRHSRDPLVLFAEEMLEDERFILPPDTLRYASDPHLLPLSPSLRAQLDTLFFGHTSPESPQHAHTLTHTHRHGNSSPLPLQERMQDHINRHRCEAECVDWPVVAVLSQQRSVFGHKGRLEVCSERLIAASAHGDSQAVYHLLRDGTIHPDVGDAHGHTPLIAATVTPLFMPLNS</sequence>
<dbReference type="Proteomes" id="UP001591681">
    <property type="component" value="Unassembled WGS sequence"/>
</dbReference>
<gene>
    <name evidence="3" type="ORF">ACEWY4_014000</name>
</gene>
<dbReference type="PANTHER" id="PTHR15897">
    <property type="entry name" value="ANKYRIN REPEAT AND MYND DOMAIN PROTEIN 1"/>
    <property type="match status" value="1"/>
</dbReference>
<protein>
    <submittedName>
        <fullName evidence="3">Uncharacterized protein</fullName>
    </submittedName>
</protein>
<dbReference type="Pfam" id="PF02493">
    <property type="entry name" value="MORN"/>
    <property type="match status" value="5"/>
</dbReference>